<dbReference type="AlphaFoldDB" id="A0AAJ0LW63"/>
<name>A0AAJ0LW63_9PEZI</name>
<evidence type="ECO:0000313" key="2">
    <source>
        <dbReference type="Proteomes" id="UP001271007"/>
    </source>
</evidence>
<protein>
    <submittedName>
        <fullName evidence="1">Uncharacterized protein</fullName>
    </submittedName>
</protein>
<reference evidence="1" key="1">
    <citation type="submission" date="2023-04" db="EMBL/GenBank/DDBJ databases">
        <title>Black Yeasts Isolated from many extreme environments.</title>
        <authorList>
            <person name="Coleine C."/>
            <person name="Stajich J.E."/>
            <person name="Selbmann L."/>
        </authorList>
    </citation>
    <scope>NUCLEOTIDE SEQUENCE</scope>
    <source>
        <strain evidence="1">CCFEE 5312</strain>
    </source>
</reference>
<evidence type="ECO:0000313" key="1">
    <source>
        <dbReference type="EMBL" id="KAK3057785.1"/>
    </source>
</evidence>
<sequence>MPYPDGYQSVLSKEQKQFWLENGFIKIPQCFSREQSDAFTSSLWVRLDADPNEEAGYQAHREEESTGPHSCVVQRVCPKAYSAMCELVGGEEKIDEWCKDWKDGFIPNLGKPEYSPDELLDYRTLDDGDWFTPFLDSPEQALLVIPLFSDIKPKGGGTVICTDGIKLVAQVLHDHPDGTTPFLTPRGSPNIPKSNPDRRKLWRSWVQDPSLTRDESFHEATSEVGDVYLLQLCLSYPFMLHSASRNPRRDIRIITNPPVSLKEPFNYDGKNPSLVEQKTLRDLGHPEGLPNWKITSPRERIIPDRVTQQQKMKRQELERLKARGMNVTEIAGARPHDQYYPS</sequence>
<proteinExistence type="predicted"/>
<dbReference type="SUPFAM" id="SSF51197">
    <property type="entry name" value="Clavaminate synthase-like"/>
    <property type="match status" value="1"/>
</dbReference>
<gene>
    <name evidence="1" type="ORF">LTR09_000860</name>
</gene>
<comment type="caution">
    <text evidence="1">The sequence shown here is derived from an EMBL/GenBank/DDBJ whole genome shotgun (WGS) entry which is preliminary data.</text>
</comment>
<accession>A0AAJ0LW63</accession>
<dbReference type="Proteomes" id="UP001271007">
    <property type="component" value="Unassembled WGS sequence"/>
</dbReference>
<organism evidence="1 2">
    <name type="scientific">Extremus antarcticus</name>
    <dbReference type="NCBI Taxonomy" id="702011"/>
    <lineage>
        <taxon>Eukaryota</taxon>
        <taxon>Fungi</taxon>
        <taxon>Dikarya</taxon>
        <taxon>Ascomycota</taxon>
        <taxon>Pezizomycotina</taxon>
        <taxon>Dothideomycetes</taxon>
        <taxon>Dothideomycetidae</taxon>
        <taxon>Mycosphaerellales</taxon>
        <taxon>Extremaceae</taxon>
        <taxon>Extremus</taxon>
    </lineage>
</organism>
<dbReference type="EMBL" id="JAWDJX010000002">
    <property type="protein sequence ID" value="KAK3057785.1"/>
    <property type="molecule type" value="Genomic_DNA"/>
</dbReference>
<keyword evidence="2" id="KW-1185">Reference proteome</keyword>